<reference evidence="2" key="3">
    <citation type="journal article" date="2011" name="PLoS ONE">
        <title>Genome sequence of a mesophilic hydrogenotrophic methanogen Methanocella paludicola, the first cultivated representative of the order Methanocellales.</title>
        <authorList>
            <person name="Sakai S."/>
            <person name="Takaki Y."/>
            <person name="Shimamura S."/>
            <person name="Sekine M."/>
            <person name="Tajima T."/>
            <person name="Kosugi H."/>
            <person name="Ichikawa N."/>
            <person name="Tasumi E."/>
            <person name="Hiraki A.T."/>
            <person name="Shimizu A."/>
            <person name="Kato Y."/>
            <person name="Nishiko R."/>
            <person name="Mori K."/>
            <person name="Fujita N."/>
            <person name="Imachi H."/>
            <person name="Takai K."/>
        </authorList>
    </citation>
    <scope>NUCLEOTIDE SEQUENCE [LARGE SCALE GENOMIC DNA]</scope>
    <source>
        <strain evidence="2">DSM 17711 / JCM 13418 / NBRC 101707 / SANAE</strain>
    </source>
</reference>
<evidence type="ECO:0000313" key="1">
    <source>
        <dbReference type="EMBL" id="BAI62117.1"/>
    </source>
</evidence>
<dbReference type="KEGG" id="mpd:MCP_2045"/>
<dbReference type="InParanoid" id="D1Z095"/>
<protein>
    <submittedName>
        <fullName evidence="1">Uncharacterized protein</fullName>
    </submittedName>
</protein>
<reference evidence="1 2" key="2">
    <citation type="journal article" date="2008" name="Int. J. Syst. Evol. Microbiol.">
        <title>Methanocella paludicola gen. nov., sp. nov., a methane-producing archaeon, the first isolate of the lineage 'Rice Cluster I', and proposal of the new archaeal order Methanocellales ord. nov.</title>
        <authorList>
            <person name="Sakai S."/>
            <person name="Imachi H."/>
            <person name="Hanada S."/>
            <person name="Ohashi A."/>
            <person name="Harada H."/>
            <person name="Kamagata Y."/>
        </authorList>
    </citation>
    <scope>NUCLEOTIDE SEQUENCE [LARGE SCALE GENOMIC DNA]</scope>
    <source>
        <strain evidence="2">DSM 17711 / JCM 13418 / NBRC 101707 / SANAE</strain>
    </source>
</reference>
<dbReference type="EMBL" id="AP011532">
    <property type="protein sequence ID" value="BAI62117.1"/>
    <property type="molecule type" value="Genomic_DNA"/>
</dbReference>
<accession>D1Z095</accession>
<reference evidence="1 2" key="1">
    <citation type="journal article" date="2007" name="Appl. Environ. Microbiol.">
        <title>Isolation of key methanogens for global methane emission from rice paddy fields: a novel isolate affiliated with the clone cluster rice cluster I.</title>
        <authorList>
            <person name="Sakai S."/>
            <person name="Imachi H."/>
            <person name="Sekiguchi Y."/>
            <person name="Ohashi A."/>
            <person name="Harada H."/>
            <person name="Kamagata Y."/>
        </authorList>
    </citation>
    <scope>NUCLEOTIDE SEQUENCE [LARGE SCALE GENOMIC DNA]</scope>
    <source>
        <strain evidence="2">DSM 17711 / JCM 13418 / NBRC 101707 / SANAE</strain>
    </source>
</reference>
<sequence length="140" mass="16367">MDNTPKWVNAYNNIYILNAGKFVAKLDLLEHNAQIEYGGDRAYHGDAHHIHKQIAVKFRRYVLSVRKKDEIEYVPICYFFVDTRDEDKLTNKLEKEERAKAYDLRLISAVDNKFWTLEGLSPGQAIFDRSIEILKAMAFI</sequence>
<gene>
    <name evidence="1" type="ordered locus">MCP_2045</name>
</gene>
<dbReference type="STRING" id="304371.MCP_2045"/>
<keyword evidence="2" id="KW-1185">Reference proteome</keyword>
<proteinExistence type="predicted"/>
<evidence type="ECO:0000313" key="2">
    <source>
        <dbReference type="Proteomes" id="UP000001882"/>
    </source>
</evidence>
<dbReference type="AlphaFoldDB" id="D1Z095"/>
<dbReference type="Proteomes" id="UP000001882">
    <property type="component" value="Chromosome"/>
</dbReference>
<organism evidence="1 2">
    <name type="scientific">Methanocella paludicola (strain DSM 17711 / JCM 13418 / NBRC 101707 / SANAE)</name>
    <dbReference type="NCBI Taxonomy" id="304371"/>
    <lineage>
        <taxon>Archaea</taxon>
        <taxon>Methanobacteriati</taxon>
        <taxon>Methanobacteriota</taxon>
        <taxon>Stenosarchaea group</taxon>
        <taxon>Methanomicrobia</taxon>
        <taxon>Methanocellales</taxon>
        <taxon>Methanocellaceae</taxon>
        <taxon>Methanocella</taxon>
    </lineage>
</organism>
<name>D1Z095_METPS</name>